<evidence type="ECO:0000313" key="1">
    <source>
        <dbReference type="EMBL" id="KOF92104.1"/>
    </source>
</evidence>
<dbReference type="EMBL" id="KQ417395">
    <property type="protein sequence ID" value="KOF92104.1"/>
    <property type="molecule type" value="Genomic_DNA"/>
</dbReference>
<dbReference type="AlphaFoldDB" id="A0A0L8HSB9"/>
<accession>A0A0L8HSB9</accession>
<proteinExistence type="predicted"/>
<protein>
    <submittedName>
        <fullName evidence="1">Uncharacterized protein</fullName>
    </submittedName>
</protein>
<organism evidence="1">
    <name type="scientific">Octopus bimaculoides</name>
    <name type="common">California two-spotted octopus</name>
    <dbReference type="NCBI Taxonomy" id="37653"/>
    <lineage>
        <taxon>Eukaryota</taxon>
        <taxon>Metazoa</taxon>
        <taxon>Spiralia</taxon>
        <taxon>Lophotrochozoa</taxon>
        <taxon>Mollusca</taxon>
        <taxon>Cephalopoda</taxon>
        <taxon>Coleoidea</taxon>
        <taxon>Octopodiformes</taxon>
        <taxon>Octopoda</taxon>
        <taxon>Incirrata</taxon>
        <taxon>Octopodidae</taxon>
        <taxon>Octopus</taxon>
    </lineage>
</organism>
<sequence>MSFYLLKEYTHTHTDVSVCCLHKAIKIKSNKVLRIKTEKISTNFNKVLS</sequence>
<name>A0A0L8HSB9_OCTBM</name>
<gene>
    <name evidence="1" type="ORF">OCBIM_22007258mg</name>
</gene>
<reference evidence="1" key="1">
    <citation type="submission" date="2015-07" db="EMBL/GenBank/DDBJ databases">
        <title>MeaNS - Measles Nucleotide Surveillance Program.</title>
        <authorList>
            <person name="Tran T."/>
            <person name="Druce J."/>
        </authorList>
    </citation>
    <scope>NUCLEOTIDE SEQUENCE</scope>
    <source>
        <strain evidence="1">UCB-OBI-ISO-001</strain>
        <tissue evidence="1">Gonad</tissue>
    </source>
</reference>